<dbReference type="InterPro" id="IPR010376">
    <property type="entry name" value="GBBH-like_N"/>
</dbReference>
<organism evidence="4">
    <name type="scientific">hydrocarbon metagenome</name>
    <dbReference type="NCBI Taxonomy" id="938273"/>
    <lineage>
        <taxon>unclassified sequences</taxon>
        <taxon>metagenomes</taxon>
        <taxon>ecological metagenomes</taxon>
    </lineage>
</organism>
<reference evidence="4" key="1">
    <citation type="journal article" date="2015" name="Proc. Natl. Acad. Sci. U.S.A.">
        <title>Networks of energetic and metabolic interactions define dynamics in microbial communities.</title>
        <authorList>
            <person name="Embree M."/>
            <person name="Liu J.K."/>
            <person name="Al-Bassam M.M."/>
            <person name="Zengler K."/>
        </authorList>
    </citation>
    <scope>NUCLEOTIDE SEQUENCE</scope>
</reference>
<name>A0A0W8FZ41_9ZZZZ</name>
<dbReference type="PANTHER" id="PTHR35303:SF5">
    <property type="entry name" value="OS02G0197800 PROTEIN"/>
    <property type="match status" value="1"/>
</dbReference>
<comment type="caution">
    <text evidence="4">The sequence shown here is derived from an EMBL/GenBank/DDBJ whole genome shotgun (WGS) entry which is preliminary data.</text>
</comment>
<accession>A0A0W8FZ41</accession>
<feature type="domain" description="Gamma-butyrobetaine hydroxylase-like N-terminal" evidence="3">
    <location>
        <begin position="9"/>
        <end position="94"/>
    </location>
</feature>
<dbReference type="AlphaFoldDB" id="A0A0W8FZ41"/>
<dbReference type="Gene3D" id="3.30.2020.30">
    <property type="match status" value="1"/>
</dbReference>
<sequence>MSPTQIKITDKNSLKINWDNNTQSEISLKYLRDECPCANCKGETILLKTMRPARQNKLAVGRYNITNIEVVGGYAVKISWKDGHDTGIYSWQYLNVLADDEASGISHDYKPLV</sequence>
<keyword evidence="1" id="KW-0479">Metal-binding</keyword>
<dbReference type="PANTHER" id="PTHR35303">
    <property type="entry name" value="OS02G0197800 PROTEIN"/>
    <property type="match status" value="1"/>
</dbReference>
<proteinExistence type="predicted"/>
<evidence type="ECO:0000259" key="3">
    <source>
        <dbReference type="Pfam" id="PF06155"/>
    </source>
</evidence>
<evidence type="ECO:0000313" key="4">
    <source>
        <dbReference type="EMBL" id="KUG26092.1"/>
    </source>
</evidence>
<evidence type="ECO:0000256" key="2">
    <source>
        <dbReference type="ARBA" id="ARBA00023004"/>
    </source>
</evidence>
<evidence type="ECO:0000256" key="1">
    <source>
        <dbReference type="ARBA" id="ARBA00022723"/>
    </source>
</evidence>
<dbReference type="EMBL" id="LNQE01000537">
    <property type="protein sequence ID" value="KUG26092.1"/>
    <property type="molecule type" value="Genomic_DNA"/>
</dbReference>
<protein>
    <recommendedName>
        <fullName evidence="3">Gamma-butyrobetaine hydroxylase-like N-terminal domain-containing protein</fullName>
    </recommendedName>
</protein>
<dbReference type="InterPro" id="IPR038492">
    <property type="entry name" value="GBBH-like_N_sf"/>
</dbReference>
<dbReference type="GO" id="GO:0046872">
    <property type="term" value="F:metal ion binding"/>
    <property type="evidence" value="ECO:0007669"/>
    <property type="project" value="UniProtKB-KW"/>
</dbReference>
<dbReference type="Pfam" id="PF06155">
    <property type="entry name" value="GBBH-like_N"/>
    <property type="match status" value="1"/>
</dbReference>
<gene>
    <name evidence="4" type="ORF">ASZ90_004071</name>
</gene>
<keyword evidence="2" id="KW-0408">Iron</keyword>